<proteinExistence type="predicted"/>
<sequence length="175" mass="20510">MFNSRDNKAEKEKRKKYVIVSGGRRMNFEQITGHQLHDRIEFWRSMRGNYQGNDAKAEKEKSASQTIYELKKQIATLQHHIGVLEAIIRKYDTKASREAIQALGKKGIEKALEMAQDDLATLREVEHKYRYGGCIENKTPPLLEAYISDVEAYIERLTREKYRIILQEEEEMEES</sequence>
<dbReference type="GeneID" id="24608145"/>
<dbReference type="Proteomes" id="UP000030207">
    <property type="component" value="Segment"/>
</dbReference>
<name>A0A0A0RV93_9CAUD</name>
<evidence type="ECO:0000313" key="1">
    <source>
        <dbReference type="EMBL" id="AIW03568.1"/>
    </source>
</evidence>
<keyword evidence="2" id="KW-1185">Reference proteome</keyword>
<dbReference type="RefSeq" id="YP_009151733.1">
    <property type="nucleotide sequence ID" value="NC_027374.1"/>
</dbReference>
<evidence type="ECO:0000313" key="2">
    <source>
        <dbReference type="Proteomes" id="UP000030207"/>
    </source>
</evidence>
<gene>
    <name evidence="1" type="ORF">CPT_Moonbeam170</name>
</gene>
<dbReference type="KEGG" id="vg:24608145"/>
<accession>A0A0A0RV93</accession>
<protein>
    <submittedName>
        <fullName evidence="1">Uncharacterized protein</fullName>
    </submittedName>
</protein>
<organism evidence="1 2">
    <name type="scientific">Bacillus phage Moonbeam</name>
    <dbReference type="NCBI Taxonomy" id="1540091"/>
    <lineage>
        <taxon>Viruses</taxon>
        <taxon>Duplodnaviria</taxon>
        <taxon>Heunggongvirae</taxon>
        <taxon>Uroviricota</taxon>
        <taxon>Caudoviricetes</taxon>
        <taxon>Herelleviridae</taxon>
        <taxon>Bastillevirinae</taxon>
        <taxon>Moonbeamvirus</taxon>
        <taxon>Moonbeamvirus moonbeam</taxon>
    </lineage>
</organism>
<reference evidence="1 2" key="1">
    <citation type="submission" date="2014-07" db="EMBL/GenBank/DDBJ databases">
        <title>Complete Genome of Bacillus megaterium Myophage Moonbeam.</title>
        <authorList>
            <person name="Cadungog J.N."/>
            <person name="Khatemi B.E."/>
            <person name="Hernandez A.C."/>
            <person name="Everett G.F.K."/>
        </authorList>
    </citation>
    <scope>NUCLEOTIDE SEQUENCE [LARGE SCALE GENOMIC DNA]</scope>
</reference>
<dbReference type="EMBL" id="KM236246">
    <property type="protein sequence ID" value="AIW03568.1"/>
    <property type="molecule type" value="Genomic_DNA"/>
</dbReference>